<reference evidence="2" key="1">
    <citation type="submission" date="2021-06" db="EMBL/GenBank/DDBJ databases">
        <authorList>
            <person name="Hodson N. C."/>
            <person name="Mongue J. A."/>
            <person name="Jaron S. K."/>
        </authorList>
    </citation>
    <scope>NUCLEOTIDE SEQUENCE</scope>
</reference>
<evidence type="ECO:0000313" key="2">
    <source>
        <dbReference type="EMBL" id="CAG7723559.1"/>
    </source>
</evidence>
<comment type="caution">
    <text evidence="2">The sequence shown here is derived from an EMBL/GenBank/DDBJ whole genome shotgun (WGS) entry which is preliminary data.</text>
</comment>
<name>A0A8J2NXB2_9HEXA</name>
<feature type="non-terminal residue" evidence="2">
    <location>
        <position position="140"/>
    </location>
</feature>
<gene>
    <name evidence="2" type="ORF">AFUS01_LOCUS12640</name>
</gene>
<dbReference type="Proteomes" id="UP000708208">
    <property type="component" value="Unassembled WGS sequence"/>
</dbReference>
<evidence type="ECO:0000313" key="3">
    <source>
        <dbReference type="Proteomes" id="UP000708208"/>
    </source>
</evidence>
<feature type="coiled-coil region" evidence="1">
    <location>
        <begin position="31"/>
        <end position="82"/>
    </location>
</feature>
<dbReference type="EMBL" id="CAJVCH010100197">
    <property type="protein sequence ID" value="CAG7723559.1"/>
    <property type="molecule type" value="Genomic_DNA"/>
</dbReference>
<proteinExistence type="predicted"/>
<evidence type="ECO:0000256" key="1">
    <source>
        <dbReference type="SAM" id="Coils"/>
    </source>
</evidence>
<keyword evidence="3" id="KW-1185">Reference proteome</keyword>
<keyword evidence="1" id="KW-0175">Coiled coil</keyword>
<organism evidence="2 3">
    <name type="scientific">Allacma fusca</name>
    <dbReference type="NCBI Taxonomy" id="39272"/>
    <lineage>
        <taxon>Eukaryota</taxon>
        <taxon>Metazoa</taxon>
        <taxon>Ecdysozoa</taxon>
        <taxon>Arthropoda</taxon>
        <taxon>Hexapoda</taxon>
        <taxon>Collembola</taxon>
        <taxon>Symphypleona</taxon>
        <taxon>Sminthuridae</taxon>
        <taxon>Allacma</taxon>
    </lineage>
</organism>
<dbReference type="AlphaFoldDB" id="A0A8J2NXB2"/>
<protein>
    <submittedName>
        <fullName evidence="2">Uncharacterized protein</fullName>
    </submittedName>
</protein>
<accession>A0A8J2NXB2</accession>
<sequence length="140" mass="16002">MPDEVTLRKKRASYKGSLTRLIKSVPTHNPATIQHAEIDDLLSQVRKLEERFESNYDLLLEVVNYQDDVTKLEEDKTNVEDSIGYAVKLIRNLEKDLLLRALAQKLEGIRLQAASNPVPILKPTGSRSSNFHNFNYPHSM</sequence>